<dbReference type="EMBL" id="NIRI02000042">
    <property type="protein sequence ID" value="KAG5448387.1"/>
    <property type="molecule type" value="Genomic_DNA"/>
</dbReference>
<evidence type="ECO:0000313" key="2">
    <source>
        <dbReference type="Proteomes" id="UP000286415"/>
    </source>
</evidence>
<organism evidence="1 2">
    <name type="scientific">Clonorchis sinensis</name>
    <name type="common">Chinese liver fluke</name>
    <dbReference type="NCBI Taxonomy" id="79923"/>
    <lineage>
        <taxon>Eukaryota</taxon>
        <taxon>Metazoa</taxon>
        <taxon>Spiralia</taxon>
        <taxon>Lophotrochozoa</taxon>
        <taxon>Platyhelminthes</taxon>
        <taxon>Trematoda</taxon>
        <taxon>Digenea</taxon>
        <taxon>Opisthorchiida</taxon>
        <taxon>Opisthorchiata</taxon>
        <taxon>Opisthorchiidae</taxon>
        <taxon>Clonorchis</taxon>
    </lineage>
</organism>
<reference evidence="1 2" key="1">
    <citation type="journal article" date="2018" name="Biotechnol. Adv.">
        <title>Improved genomic resources and new bioinformatic workflow for the carcinogenic parasite Clonorchis sinensis: Biotechnological implications.</title>
        <authorList>
            <person name="Wang D."/>
            <person name="Korhonen P.K."/>
            <person name="Gasser R.B."/>
            <person name="Young N.D."/>
        </authorList>
    </citation>
    <scope>NUCLEOTIDE SEQUENCE [LARGE SCALE GENOMIC DNA]</scope>
    <source>
        <strain evidence="1">Cs-k2</strain>
    </source>
</reference>
<dbReference type="InParanoid" id="A0A3R7CYZ2"/>
<keyword evidence="2" id="KW-1185">Reference proteome</keyword>
<reference evidence="1 2" key="2">
    <citation type="journal article" date="2021" name="Genomics">
        <title>High-quality reference genome for Clonorchis sinensis.</title>
        <authorList>
            <person name="Young N.D."/>
            <person name="Stroehlein A.J."/>
            <person name="Kinkar L."/>
            <person name="Wang T."/>
            <person name="Sohn W.M."/>
            <person name="Chang B.C.H."/>
            <person name="Kaur P."/>
            <person name="Weisz D."/>
            <person name="Dudchenko O."/>
            <person name="Aiden E.L."/>
            <person name="Korhonen P.K."/>
            <person name="Gasser R.B."/>
        </authorList>
    </citation>
    <scope>NUCLEOTIDE SEQUENCE [LARGE SCALE GENOMIC DNA]</scope>
    <source>
        <strain evidence="1">Cs-k2</strain>
    </source>
</reference>
<feature type="non-terminal residue" evidence="1">
    <location>
        <position position="138"/>
    </location>
</feature>
<accession>A0A3R7CYZ2</accession>
<comment type="caution">
    <text evidence="1">The sequence shown here is derived from an EMBL/GenBank/DDBJ whole genome shotgun (WGS) entry which is preliminary data.</text>
</comment>
<evidence type="ECO:0000313" key="1">
    <source>
        <dbReference type="EMBL" id="KAG5448387.1"/>
    </source>
</evidence>
<dbReference type="Proteomes" id="UP000286415">
    <property type="component" value="Unassembled WGS sequence"/>
</dbReference>
<name>A0A3R7CYZ2_CLOSI</name>
<dbReference type="AlphaFoldDB" id="A0A3R7CYZ2"/>
<proteinExistence type="predicted"/>
<gene>
    <name evidence="1" type="ORF">CSKR_109662</name>
</gene>
<protein>
    <submittedName>
        <fullName evidence="1">Uncharacterized protein</fullName>
    </submittedName>
</protein>
<sequence length="138" mass="15707">MCCTRPPHVPVATIFKISRYMYIRNALLIRLLKILRQSTTGFALFGAHQVGTVFEFPLTLCSSRSLIYLWIVDLLVVLVGMICQYRSTLYRRRKLLIRLLKIHRQPTTGFALPRAHQVGAAPEFPPTLCHLFSCGSSC</sequence>